<evidence type="ECO:0000256" key="3">
    <source>
        <dbReference type="SAM" id="Phobius"/>
    </source>
</evidence>
<evidence type="ECO:0000313" key="5">
    <source>
        <dbReference type="Proteomes" id="UP000305778"/>
    </source>
</evidence>
<keyword evidence="3" id="KW-0812">Transmembrane</keyword>
<name>A0A4U0S879_9ACTN</name>
<sequence length="433" mass="44508">MTQPYPNLGFNPTPGTLDAVTGMQTKLASSAETLEQAYRMVERLRAGVSWEGDAAVAFREQLDGSLSNNLKNAHASLLKAATTLGGWQQDLSGFQDRAKTLEGDAKAAHDKLTTARDRERAAQADPDLKLAGQKFATDSELQSAQSRLDRAAEALSSANRAVTNAQSDLNGIIKRAHDLAEEHSATARGKARTLRDATDKLAPEEPGWFSEATDWLSDNLTDVVGAIAAVAGLLALILSGPVGIALFLLVAAAASAATLATRIADPVFRASIADGFTKGEFDADFWSNAVGAAGDALGVVPGAGAVARGVNGAVRSAGAATEALTLGERMASADSKTLLAANRIAKSDNPVTLMLVKGAADPAGAAEVIDFGVSGAGTLTSMYGVAQDAFPVLQNDGVNKTCTAMDAARAGTFDGAGNGSTALKTLKVLINAR</sequence>
<keyword evidence="3" id="KW-1133">Transmembrane helix</keyword>
<dbReference type="EMBL" id="SUMC01000051">
    <property type="protein sequence ID" value="TKA04598.1"/>
    <property type="molecule type" value="Genomic_DNA"/>
</dbReference>
<accession>A0A4U0S879</accession>
<dbReference type="RefSeq" id="WP_136728322.1">
    <property type="nucleotide sequence ID" value="NZ_SUMC01000051.1"/>
</dbReference>
<dbReference type="OrthoDB" id="4140785at2"/>
<evidence type="ECO:0000256" key="1">
    <source>
        <dbReference type="SAM" id="Coils"/>
    </source>
</evidence>
<keyword evidence="3" id="KW-0472">Membrane</keyword>
<evidence type="ECO:0000313" key="4">
    <source>
        <dbReference type="EMBL" id="TKA04598.1"/>
    </source>
</evidence>
<dbReference type="Proteomes" id="UP000305778">
    <property type="component" value="Unassembled WGS sequence"/>
</dbReference>
<feature type="coiled-coil region" evidence="1">
    <location>
        <begin position="141"/>
        <end position="168"/>
    </location>
</feature>
<feature type="region of interest" description="Disordered" evidence="2">
    <location>
        <begin position="105"/>
        <end position="126"/>
    </location>
</feature>
<feature type="transmembrane region" description="Helical" evidence="3">
    <location>
        <begin position="226"/>
        <end position="259"/>
    </location>
</feature>
<protein>
    <submittedName>
        <fullName evidence="4">Uncharacterized protein</fullName>
    </submittedName>
</protein>
<keyword evidence="1" id="KW-0175">Coiled coil</keyword>
<proteinExistence type="predicted"/>
<keyword evidence="5" id="KW-1185">Reference proteome</keyword>
<reference evidence="4 5" key="1">
    <citation type="submission" date="2019-04" db="EMBL/GenBank/DDBJ databases">
        <title>Streptomyces oryziradicis sp. nov., a novel actinomycete isolated from rhizosphere soil of rice (Oryza sativa L.).</title>
        <authorList>
            <person name="Li C."/>
        </authorList>
    </citation>
    <scope>NUCLEOTIDE SEQUENCE [LARGE SCALE GENOMIC DNA]</scope>
    <source>
        <strain evidence="4 5">NEAU-C40</strain>
    </source>
</reference>
<comment type="caution">
    <text evidence="4">The sequence shown here is derived from an EMBL/GenBank/DDBJ whole genome shotgun (WGS) entry which is preliminary data.</text>
</comment>
<organism evidence="4 5">
    <name type="scientific">Actinacidiphila oryziradicis</name>
    <dbReference type="NCBI Taxonomy" id="2571141"/>
    <lineage>
        <taxon>Bacteria</taxon>
        <taxon>Bacillati</taxon>
        <taxon>Actinomycetota</taxon>
        <taxon>Actinomycetes</taxon>
        <taxon>Kitasatosporales</taxon>
        <taxon>Streptomycetaceae</taxon>
        <taxon>Actinacidiphila</taxon>
    </lineage>
</organism>
<evidence type="ECO:0000256" key="2">
    <source>
        <dbReference type="SAM" id="MobiDB-lite"/>
    </source>
</evidence>
<dbReference type="AlphaFoldDB" id="A0A4U0S879"/>
<gene>
    <name evidence="4" type="ORF">FCI23_35665</name>
</gene>